<dbReference type="InterPro" id="IPR034660">
    <property type="entry name" value="DinB/YfiT-like"/>
</dbReference>
<protein>
    <submittedName>
        <fullName evidence="2">Maleylpyruvate isomerase N-terminal domain-containing protein</fullName>
    </submittedName>
</protein>
<sequence>MVEVKHLFTQLDTKLIELLKSLSQEDWEMQTVAKLWRVKDVAAHLLDGNIRVLSIQRDRYFGEQPPSISAYPDLVNWLNQLNADWVKACKRISPGVLLLLHQVTGPLVSAYYESLNLPEKAIFPVAWAGEQESVNELHLAREYTEKWLHQQQIRDAVNQPGILTREFYFPFISTFMYGLPVAYEAVQADAGTIVQLTIPSDVGGDWFLVKEPEKWHLQSDPEGKPATQVIIPPDIAWKLFSKSIRPGQVLDQVKISGDKALGEVALGMVSVMA</sequence>
<dbReference type="KEGG" id="aswu:HUW51_01760"/>
<dbReference type="AlphaFoldDB" id="A0A7G7G2X6"/>
<reference evidence="2 3" key="1">
    <citation type="journal article" date="2018" name="Int. J. Syst. Evol. Microbiol.">
        <title>Adhaeribacter swui sp. nov., isolated from wet mud.</title>
        <authorList>
            <person name="Kim D.U."/>
            <person name="Kim K.W."/>
            <person name="Kang M.S."/>
            <person name="Kim J.Y."/>
            <person name="Jang J.H."/>
            <person name="Kim M.K."/>
        </authorList>
    </citation>
    <scope>NUCLEOTIDE SEQUENCE [LARGE SCALE GENOMIC DNA]</scope>
    <source>
        <strain evidence="2 3">KCTC 52873</strain>
    </source>
</reference>
<dbReference type="EMBL" id="CP055156">
    <property type="protein sequence ID" value="QNF31510.1"/>
    <property type="molecule type" value="Genomic_DNA"/>
</dbReference>
<accession>A0A7G7G2X6</accession>
<dbReference type="Proteomes" id="UP000515237">
    <property type="component" value="Chromosome"/>
</dbReference>
<evidence type="ECO:0000313" key="3">
    <source>
        <dbReference type="Proteomes" id="UP000515237"/>
    </source>
</evidence>
<dbReference type="Pfam" id="PF11716">
    <property type="entry name" value="MDMPI_N"/>
    <property type="match status" value="1"/>
</dbReference>
<gene>
    <name evidence="2" type="ORF">HUW51_01760</name>
</gene>
<feature type="domain" description="Mycothiol-dependent maleylpyruvate isomerase metal-binding" evidence="1">
    <location>
        <begin position="9"/>
        <end position="153"/>
    </location>
</feature>
<dbReference type="SUPFAM" id="SSF109854">
    <property type="entry name" value="DinB/YfiT-like putative metalloenzymes"/>
    <property type="match status" value="1"/>
</dbReference>
<evidence type="ECO:0000313" key="2">
    <source>
        <dbReference type="EMBL" id="QNF31510.1"/>
    </source>
</evidence>
<dbReference type="Gene3D" id="1.20.120.450">
    <property type="entry name" value="dinb family like domain"/>
    <property type="match status" value="1"/>
</dbReference>
<dbReference type="GO" id="GO:0016853">
    <property type="term" value="F:isomerase activity"/>
    <property type="evidence" value="ECO:0007669"/>
    <property type="project" value="UniProtKB-KW"/>
</dbReference>
<organism evidence="2 3">
    <name type="scientific">Adhaeribacter swui</name>
    <dbReference type="NCBI Taxonomy" id="2086471"/>
    <lineage>
        <taxon>Bacteria</taxon>
        <taxon>Pseudomonadati</taxon>
        <taxon>Bacteroidota</taxon>
        <taxon>Cytophagia</taxon>
        <taxon>Cytophagales</taxon>
        <taxon>Hymenobacteraceae</taxon>
        <taxon>Adhaeribacter</taxon>
    </lineage>
</organism>
<keyword evidence="3" id="KW-1185">Reference proteome</keyword>
<keyword evidence="2" id="KW-0413">Isomerase</keyword>
<keyword evidence="2" id="KW-0670">Pyruvate</keyword>
<proteinExistence type="predicted"/>
<evidence type="ECO:0000259" key="1">
    <source>
        <dbReference type="Pfam" id="PF11716"/>
    </source>
</evidence>
<dbReference type="InterPro" id="IPR024344">
    <property type="entry name" value="MDMPI_metal-binding"/>
</dbReference>
<dbReference type="GO" id="GO:0046872">
    <property type="term" value="F:metal ion binding"/>
    <property type="evidence" value="ECO:0007669"/>
    <property type="project" value="InterPro"/>
</dbReference>
<dbReference type="RefSeq" id="WP_185272284.1">
    <property type="nucleotide sequence ID" value="NZ_CP055156.1"/>
</dbReference>
<name>A0A7G7G2X6_9BACT</name>